<dbReference type="EMBL" id="RCML01000234">
    <property type="protein sequence ID" value="KAG2984390.1"/>
    <property type="molecule type" value="Genomic_DNA"/>
</dbReference>
<evidence type="ECO:0000313" key="7">
    <source>
        <dbReference type="EMBL" id="KAG3221744.1"/>
    </source>
</evidence>
<evidence type="ECO:0000313" key="9">
    <source>
        <dbReference type="EMBL" id="RAW38068.1"/>
    </source>
</evidence>
<dbReference type="EMBL" id="MJFZ01000097">
    <property type="protein sequence ID" value="RAW38068.1"/>
    <property type="molecule type" value="Genomic_DNA"/>
</dbReference>
<dbReference type="VEuPathDB" id="FungiDB:PC110_g5679"/>
<evidence type="ECO:0000256" key="1">
    <source>
        <dbReference type="SAM" id="Coils"/>
    </source>
</evidence>
<gene>
    <name evidence="8" type="ORF">JG687_00005001</name>
    <name evidence="9" type="ORF">PC110_g5679</name>
    <name evidence="3" type="ORF">PC113_g8211</name>
    <name evidence="4" type="ORF">PC115_g2529</name>
    <name evidence="5" type="ORF">PC117_g10205</name>
    <name evidence="6" type="ORF">PC118_g8902</name>
    <name evidence="7" type="ORF">PC129_g7523</name>
</gene>
<name>A0A329SQS6_9STRA</name>
<dbReference type="Proteomes" id="UP000688947">
    <property type="component" value="Unassembled WGS sequence"/>
</dbReference>
<evidence type="ECO:0000313" key="4">
    <source>
        <dbReference type="EMBL" id="KAG2940520.1"/>
    </source>
</evidence>
<dbReference type="EMBL" id="RCMI01000037">
    <property type="protein sequence ID" value="KAG2940520.1"/>
    <property type="molecule type" value="Genomic_DNA"/>
</dbReference>
<evidence type="ECO:0000313" key="3">
    <source>
        <dbReference type="EMBL" id="KAG2860258.1"/>
    </source>
</evidence>
<sequence>MSFLISSDPETLAEALAFVDGFDFSGDDNNTDASSGNSDSGVGRFVESHKRRRSDIKVEDTHAKAKSRRKNAVYSARLRAKKKNEMQTLKDQVEQLQMQLDRLKSAHTLPTSVLTGADSTLALTSGSCRTGTSSWLKEATAQAYQRQQAEQLNAQLKTLLAKVVKRSRTMQIALQNLQSLGCEINVAVGAPSTILAGPSLRSNDATSQLGELREFLDQMYASAHDVFATSGVGAVDSASLVSQIKRDPVSGRRFVQLSSVTPLTSDLDTASRMIWQGMQLKGSKCCKYNVHRLHVDASSIAKSFFLTLSADSTSCTLHGAAFVRKFEERDRILYIWTTAMVPSRKEVEGKNFSSKLWLLRVREKGWVMLSRSAKSPDHESVLYTCYEVSSELDTKQRDADCATTEADYNYDHDRIGNGVVKLLSSDLRKFHERIQGKLLACTAVTAAC</sequence>
<keyword evidence="10" id="KW-1185">Reference proteome</keyword>
<dbReference type="CDD" id="cd14686">
    <property type="entry name" value="bZIP"/>
    <property type="match status" value="1"/>
</dbReference>
<proteinExistence type="predicted"/>
<dbReference type="EMBL" id="RCMG01000189">
    <property type="protein sequence ID" value="KAG2860258.1"/>
    <property type="molecule type" value="Genomic_DNA"/>
</dbReference>
<reference evidence="3" key="2">
    <citation type="submission" date="2018-10" db="EMBL/GenBank/DDBJ databases">
        <title>Effector identification in a new, highly contiguous assembly of the strawberry crown rot pathogen Phytophthora cactorum.</title>
        <authorList>
            <person name="Armitage A.D."/>
            <person name="Nellist C.F."/>
            <person name="Bates H."/>
            <person name="Vickerstaff R.J."/>
            <person name="Harrison R.J."/>
        </authorList>
    </citation>
    <scope>NUCLEOTIDE SEQUENCE</scope>
    <source>
        <strain evidence="3">15-7</strain>
        <strain evidence="4">4032</strain>
        <strain evidence="5">4040</strain>
        <strain evidence="6">P415</strain>
        <strain evidence="7">P421</strain>
    </source>
</reference>
<feature type="region of interest" description="Disordered" evidence="2">
    <location>
        <begin position="29"/>
        <end position="70"/>
    </location>
</feature>
<keyword evidence="1" id="KW-0175">Coiled coil</keyword>
<feature type="compositionally biased region" description="Polar residues" evidence="2">
    <location>
        <begin position="31"/>
        <end position="40"/>
    </location>
</feature>
<dbReference type="EMBL" id="RCMV01000207">
    <property type="protein sequence ID" value="KAG3221744.1"/>
    <property type="molecule type" value="Genomic_DNA"/>
</dbReference>
<dbReference type="EMBL" id="JAENGZ010000182">
    <property type="protein sequence ID" value="KAG6966179.1"/>
    <property type="molecule type" value="Genomic_DNA"/>
</dbReference>
<dbReference type="OrthoDB" id="95711at2759"/>
<dbReference type="Proteomes" id="UP000735874">
    <property type="component" value="Unassembled WGS sequence"/>
</dbReference>
<reference evidence="9 10" key="1">
    <citation type="submission" date="2018-01" db="EMBL/GenBank/DDBJ databases">
        <title>Draft genome of the strawberry crown rot pathogen Phytophthora cactorum.</title>
        <authorList>
            <person name="Armitage A.D."/>
            <person name="Lysoe E."/>
            <person name="Nellist C.F."/>
            <person name="Harrison R.J."/>
            <person name="Brurberg M.B."/>
        </authorList>
    </citation>
    <scope>NUCLEOTIDE SEQUENCE [LARGE SCALE GENOMIC DNA]</scope>
    <source>
        <strain evidence="9 10">10300</strain>
    </source>
</reference>
<organism evidence="9 10">
    <name type="scientific">Phytophthora cactorum</name>
    <dbReference type="NCBI Taxonomy" id="29920"/>
    <lineage>
        <taxon>Eukaryota</taxon>
        <taxon>Sar</taxon>
        <taxon>Stramenopiles</taxon>
        <taxon>Oomycota</taxon>
        <taxon>Peronosporomycetes</taxon>
        <taxon>Peronosporales</taxon>
        <taxon>Peronosporaceae</taxon>
        <taxon>Phytophthora</taxon>
    </lineage>
</organism>
<reference evidence="8" key="3">
    <citation type="submission" date="2021-01" db="EMBL/GenBank/DDBJ databases">
        <title>Phytophthora aleatoria, a newly-described species from Pinus radiata is distinct from Phytophthora cactorum isolates based on comparative genomics.</title>
        <authorList>
            <person name="Mcdougal R."/>
            <person name="Panda P."/>
            <person name="Williams N."/>
            <person name="Studholme D.J."/>
        </authorList>
    </citation>
    <scope>NUCLEOTIDE SEQUENCE</scope>
    <source>
        <strain evidence="8">NZFS 3830</strain>
    </source>
</reference>
<dbReference type="Proteomes" id="UP000774804">
    <property type="component" value="Unassembled WGS sequence"/>
</dbReference>
<evidence type="ECO:0008006" key="11">
    <source>
        <dbReference type="Google" id="ProtNLM"/>
    </source>
</evidence>
<dbReference type="Proteomes" id="UP000760860">
    <property type="component" value="Unassembled WGS sequence"/>
</dbReference>
<feature type="coiled-coil region" evidence="1">
    <location>
        <begin position="79"/>
        <end position="106"/>
    </location>
</feature>
<evidence type="ECO:0000256" key="2">
    <source>
        <dbReference type="SAM" id="MobiDB-lite"/>
    </source>
</evidence>
<evidence type="ECO:0000313" key="6">
    <source>
        <dbReference type="EMBL" id="KAG2984390.1"/>
    </source>
</evidence>
<dbReference type="AlphaFoldDB" id="A0A329SQS6"/>
<evidence type="ECO:0000313" key="10">
    <source>
        <dbReference type="Proteomes" id="UP000251314"/>
    </source>
</evidence>
<dbReference type="EMBL" id="RCMK01000244">
    <property type="protein sequence ID" value="KAG2941524.1"/>
    <property type="molecule type" value="Genomic_DNA"/>
</dbReference>
<dbReference type="Proteomes" id="UP000736787">
    <property type="component" value="Unassembled WGS sequence"/>
</dbReference>
<accession>A0A329SQS6</accession>
<protein>
    <recommendedName>
        <fullName evidence="11">BZIP domain-containing protein</fullName>
    </recommendedName>
</protein>
<evidence type="ECO:0000313" key="5">
    <source>
        <dbReference type="EMBL" id="KAG2941524.1"/>
    </source>
</evidence>
<comment type="caution">
    <text evidence="9">The sequence shown here is derived from an EMBL/GenBank/DDBJ whole genome shotgun (WGS) entry which is preliminary data.</text>
</comment>
<dbReference type="Proteomes" id="UP000251314">
    <property type="component" value="Unassembled WGS sequence"/>
</dbReference>
<dbReference type="Proteomes" id="UP000697107">
    <property type="component" value="Unassembled WGS sequence"/>
</dbReference>
<evidence type="ECO:0000313" key="8">
    <source>
        <dbReference type="EMBL" id="KAG6966179.1"/>
    </source>
</evidence>